<reference evidence="1 2" key="1">
    <citation type="journal article" date="2016" name="PLoS Pathog.">
        <title>Biosynthesis of antibiotic leucinostatins in bio-control fungus Purpureocillium lilacinum and their inhibition on phytophthora revealed by genome mining.</title>
        <authorList>
            <person name="Wang G."/>
            <person name="Liu Z."/>
            <person name="Lin R."/>
            <person name="Li E."/>
            <person name="Mao Z."/>
            <person name="Ling J."/>
            <person name="Yang Y."/>
            <person name="Yin W.B."/>
            <person name="Xie B."/>
        </authorList>
    </citation>
    <scope>NUCLEOTIDE SEQUENCE [LARGE SCALE GENOMIC DNA]</scope>
    <source>
        <strain evidence="1">170</strain>
    </source>
</reference>
<keyword evidence="2" id="KW-1185">Reference proteome</keyword>
<dbReference type="EMBL" id="LSBJ02000001">
    <property type="protein sequence ID" value="OAQ72636.1"/>
    <property type="molecule type" value="Genomic_DNA"/>
</dbReference>
<dbReference type="KEGG" id="pchm:VFPPC_15171"/>
<dbReference type="AlphaFoldDB" id="A0A179G450"/>
<dbReference type="RefSeq" id="XP_018148719.1">
    <property type="nucleotide sequence ID" value="XM_018292924.1"/>
</dbReference>
<dbReference type="GeneID" id="28856918"/>
<protein>
    <submittedName>
        <fullName evidence="1">Uncharacterized protein</fullName>
    </submittedName>
</protein>
<accession>A0A179G450</accession>
<name>A0A179G450_METCM</name>
<sequence length="118" mass="12978">MLSQQQRLGVPKGWSLALYGPPAQVVTIHGSDTPGPCLFTEVRALPANSTWLRPGWVQLCDAGSTTGVQFSGTYLAGARSLLASYWLHSREIFSLDQAVLFQKNVLSPRGLFPDKWFN</sequence>
<evidence type="ECO:0000313" key="1">
    <source>
        <dbReference type="EMBL" id="OAQ72636.1"/>
    </source>
</evidence>
<organism evidence="1 2">
    <name type="scientific">Pochonia chlamydosporia 170</name>
    <dbReference type="NCBI Taxonomy" id="1380566"/>
    <lineage>
        <taxon>Eukaryota</taxon>
        <taxon>Fungi</taxon>
        <taxon>Dikarya</taxon>
        <taxon>Ascomycota</taxon>
        <taxon>Pezizomycotina</taxon>
        <taxon>Sordariomycetes</taxon>
        <taxon>Hypocreomycetidae</taxon>
        <taxon>Hypocreales</taxon>
        <taxon>Clavicipitaceae</taxon>
        <taxon>Pochonia</taxon>
    </lineage>
</organism>
<proteinExistence type="predicted"/>
<gene>
    <name evidence="1" type="ORF">VFPPC_15171</name>
</gene>
<evidence type="ECO:0000313" key="2">
    <source>
        <dbReference type="Proteomes" id="UP000078397"/>
    </source>
</evidence>
<comment type="caution">
    <text evidence="1">The sequence shown here is derived from an EMBL/GenBank/DDBJ whole genome shotgun (WGS) entry which is preliminary data.</text>
</comment>
<dbReference type="Proteomes" id="UP000078397">
    <property type="component" value="Unassembled WGS sequence"/>
</dbReference>